<dbReference type="InterPro" id="IPR051244">
    <property type="entry name" value="TCAF"/>
</dbReference>
<dbReference type="PANTHER" id="PTHR15730">
    <property type="entry name" value="EXPERIMENTAL AUTOIMMUNE PROSTATITIS ANTIGEN 2-RELATED"/>
    <property type="match status" value="1"/>
</dbReference>
<keyword evidence="2" id="KW-0732">Signal</keyword>
<dbReference type="OrthoDB" id="10260387at2759"/>
<feature type="region of interest" description="Disordered" evidence="1">
    <location>
        <begin position="633"/>
        <end position="656"/>
    </location>
</feature>
<keyword evidence="5" id="KW-1185">Reference proteome</keyword>
<dbReference type="InterPro" id="IPR035423">
    <property type="entry name" value="M60-like_N"/>
</dbReference>
<dbReference type="Gene3D" id="1.10.390.30">
    <property type="entry name" value="Peptidase M60, enhancin-like domain 3"/>
    <property type="match status" value="1"/>
</dbReference>
<dbReference type="EMBL" id="LAZP02000314">
    <property type="protein sequence ID" value="PFH58229.1"/>
    <property type="molecule type" value="Genomic_DNA"/>
</dbReference>
<dbReference type="Pfam" id="PF13402">
    <property type="entry name" value="Peptidase_M60"/>
    <property type="match status" value="1"/>
</dbReference>
<evidence type="ECO:0000259" key="3">
    <source>
        <dbReference type="PROSITE" id="PS51723"/>
    </source>
</evidence>
<reference evidence="4 5" key="1">
    <citation type="journal article" date="2015" name="BMC Genomics">
        <title>Gene expression during zombie ant biting behavior reflects the complexity underlying fungal parasitic behavioral manipulation.</title>
        <authorList>
            <person name="de Bekker C."/>
            <person name="Ohm R.A."/>
            <person name="Loreto R.G."/>
            <person name="Sebastian A."/>
            <person name="Albert I."/>
            <person name="Merrow M."/>
            <person name="Brachmann A."/>
            <person name="Hughes D.P."/>
        </authorList>
    </citation>
    <scope>NUCLEOTIDE SEQUENCE [LARGE SCALE GENOMIC DNA]</scope>
    <source>
        <strain evidence="4 5">SC16a</strain>
    </source>
</reference>
<reference evidence="4 5" key="2">
    <citation type="journal article" date="2017" name="Sci. Rep.">
        <title>Ant-infecting Ophiocordyceps genomes reveal a high diversity of potential behavioral manipulation genes and a possible major role for enterotoxins.</title>
        <authorList>
            <person name="de Bekker C."/>
            <person name="Ohm R.A."/>
            <person name="Evans H.C."/>
            <person name="Brachmann A."/>
            <person name="Hughes D.P."/>
        </authorList>
    </citation>
    <scope>NUCLEOTIDE SEQUENCE [LARGE SCALE GENOMIC DNA]</scope>
    <source>
        <strain evidence="4 5">SC16a</strain>
    </source>
</reference>
<dbReference type="AlphaFoldDB" id="A0A2A9P9Y5"/>
<protein>
    <recommendedName>
        <fullName evidence="3">Peptidase M60 domain-containing protein</fullName>
    </recommendedName>
</protein>
<comment type="caution">
    <text evidence="4">The sequence shown here is derived from an EMBL/GenBank/DDBJ whole genome shotgun (WGS) entry which is preliminary data.</text>
</comment>
<dbReference type="Gene3D" id="3.40.390.80">
    <property type="entry name" value="Peptidase M60, enhancin-like domain 2"/>
    <property type="match status" value="1"/>
</dbReference>
<evidence type="ECO:0000256" key="2">
    <source>
        <dbReference type="SAM" id="SignalP"/>
    </source>
</evidence>
<name>A0A2A9P9Y5_OPHUN</name>
<dbReference type="PANTHER" id="PTHR15730:SF5">
    <property type="entry name" value="SI:CH211-210B2.2-RELATED"/>
    <property type="match status" value="1"/>
</dbReference>
<feature type="signal peptide" evidence="2">
    <location>
        <begin position="1"/>
        <end position="25"/>
    </location>
</feature>
<proteinExistence type="predicted"/>
<evidence type="ECO:0000313" key="5">
    <source>
        <dbReference type="Proteomes" id="UP000037136"/>
    </source>
</evidence>
<gene>
    <name evidence="4" type="ORF">XA68_14008</name>
</gene>
<dbReference type="Proteomes" id="UP000037136">
    <property type="component" value="Unassembled WGS sequence"/>
</dbReference>
<dbReference type="SMART" id="SM01276">
    <property type="entry name" value="M60-like"/>
    <property type="match status" value="1"/>
</dbReference>
<dbReference type="Pfam" id="PF17291">
    <property type="entry name" value="M60-like_N"/>
    <property type="match status" value="1"/>
</dbReference>
<sequence>MVYFRLGLLAPCSILAFGIIGNKHAHDDTLGEAENFKRDVELQRLSDPDTSGDALAALQLYQQAQSFYPQQEQSVSIKVVNKGSAENLWFSLESPILANLNLNITEMGPGCSQTTAGSKRIRCEWLSVHQSEEKQVHMVLKYHGPFHVRKVEVPLTLTAYLDGPNWDQVDTAFRLVRSLRWEVRRPQLYRYIVDNDKHFPQPRAMNITAVPRSKDEMIRLRQWFQWTDFYPTGFYLRPRMPLQLIVLGGSAQGPLPELLIGTPALVNPWNRADNFLPGQQRSKLLRYGVNTVTCPVGGIMYIRYAYELGSRPPPDITVVLYEGTAAQPFPLFRQGITTDKEWKTMLAATTVPFAELAGRRVIVTGLAADARKYASMGQRQGELLDTYDKIITAQDRISGLFRHGAAGKHRPSPLRPMVVQTSNGLNANAWHFRAALPAMCHGDVWWQPEVENSWLLWHELGHQRQHVHTWSWQEAEEVTVNIYSLAVRRLRPDRRMGHGSAREWAVAKDFLAEWERNQTVDFDHADHFVQLAMFDQLRQVFGDTFYHELHIMSRESTTRRSSEEKKHYFMTRASWIVQEDLSEYFEKWGMQPGRATLQWLQGLPKPEWDYTSTPAYTALEEWRKAKWRKVRGRGRREDKGNNTAEMKDVGISFVED</sequence>
<organism evidence="4 5">
    <name type="scientific">Ophiocordyceps unilateralis</name>
    <name type="common">Zombie-ant fungus</name>
    <name type="synonym">Torrubia unilateralis</name>
    <dbReference type="NCBI Taxonomy" id="268505"/>
    <lineage>
        <taxon>Eukaryota</taxon>
        <taxon>Fungi</taxon>
        <taxon>Dikarya</taxon>
        <taxon>Ascomycota</taxon>
        <taxon>Pezizomycotina</taxon>
        <taxon>Sordariomycetes</taxon>
        <taxon>Hypocreomycetidae</taxon>
        <taxon>Hypocreales</taxon>
        <taxon>Ophiocordycipitaceae</taxon>
        <taxon>Ophiocordyceps</taxon>
    </lineage>
</organism>
<evidence type="ECO:0000256" key="1">
    <source>
        <dbReference type="SAM" id="MobiDB-lite"/>
    </source>
</evidence>
<dbReference type="PROSITE" id="PS51723">
    <property type="entry name" value="PEPTIDASE_M60"/>
    <property type="match status" value="1"/>
</dbReference>
<evidence type="ECO:0000313" key="4">
    <source>
        <dbReference type="EMBL" id="PFH58229.1"/>
    </source>
</evidence>
<feature type="domain" description="Peptidase M60" evidence="3">
    <location>
        <begin position="227"/>
        <end position="542"/>
    </location>
</feature>
<dbReference type="InterPro" id="IPR042279">
    <property type="entry name" value="Pep_M60_3"/>
</dbReference>
<feature type="chain" id="PRO_5012111843" description="Peptidase M60 domain-containing protein" evidence="2">
    <location>
        <begin position="26"/>
        <end position="656"/>
    </location>
</feature>
<dbReference type="Gene3D" id="2.60.120.1250">
    <property type="entry name" value="Peptidase M60, enhancin-like domain 1"/>
    <property type="match status" value="1"/>
</dbReference>
<accession>A0A2A9P9Y5</accession>
<feature type="compositionally biased region" description="Basic and acidic residues" evidence="1">
    <location>
        <begin position="635"/>
        <end position="648"/>
    </location>
</feature>
<dbReference type="InterPro" id="IPR031161">
    <property type="entry name" value="Peptidase_M60_dom"/>
</dbReference>